<reference evidence="8 9" key="1">
    <citation type="submission" date="2020-04" db="EMBL/GenBank/DDBJ databases">
        <title>Perkinsus chesapeaki whole genome sequence.</title>
        <authorList>
            <person name="Bogema D.R."/>
        </authorList>
    </citation>
    <scope>NUCLEOTIDE SEQUENCE [LARGE SCALE GENOMIC DNA]</scope>
    <source>
        <strain evidence="8">ATCC PRA-425</strain>
    </source>
</reference>
<evidence type="ECO:0000256" key="4">
    <source>
        <dbReference type="ARBA" id="ARBA00022989"/>
    </source>
</evidence>
<dbReference type="EMBL" id="JAAPAO010000855">
    <property type="protein sequence ID" value="KAF4653078.1"/>
    <property type="molecule type" value="Genomic_DNA"/>
</dbReference>
<evidence type="ECO:0000313" key="9">
    <source>
        <dbReference type="Proteomes" id="UP000591131"/>
    </source>
</evidence>
<evidence type="ECO:0000256" key="5">
    <source>
        <dbReference type="ARBA" id="ARBA00023136"/>
    </source>
</evidence>
<gene>
    <name evidence="8" type="ORF">FOL47_010716</name>
</gene>
<evidence type="ECO:0000256" key="3">
    <source>
        <dbReference type="ARBA" id="ARBA00022692"/>
    </source>
</evidence>
<evidence type="ECO:0000256" key="7">
    <source>
        <dbReference type="SAM" id="Phobius"/>
    </source>
</evidence>
<dbReference type="OrthoDB" id="331466at2759"/>
<keyword evidence="2" id="KW-0813">Transport</keyword>
<accession>A0A7J6L0V0</accession>
<keyword evidence="4 7" id="KW-1133">Transmembrane helix</keyword>
<dbReference type="Proteomes" id="UP000591131">
    <property type="component" value="Unassembled WGS sequence"/>
</dbReference>
<dbReference type="Gene3D" id="1.20.1250.20">
    <property type="entry name" value="MFS general substrate transporter like domains"/>
    <property type="match status" value="2"/>
</dbReference>
<keyword evidence="3 7" id="KW-0812">Transmembrane</keyword>
<feature type="non-terminal residue" evidence="8">
    <location>
        <position position="1"/>
    </location>
</feature>
<feature type="region of interest" description="Disordered" evidence="6">
    <location>
        <begin position="1"/>
        <end position="38"/>
    </location>
</feature>
<comment type="subcellular location">
    <subcellularLocation>
        <location evidence="1">Membrane</location>
        <topology evidence="1">Multi-pass membrane protein</topology>
    </subcellularLocation>
</comment>
<evidence type="ECO:0000256" key="1">
    <source>
        <dbReference type="ARBA" id="ARBA00004141"/>
    </source>
</evidence>
<name>A0A7J6L0V0_PERCH</name>
<sequence length="253" mass="27336">MTSQNDDELNKISTIRSGEEVSTGRSSSRPPLLTLPSYDQTDHLPHRGRTLALLVVTTLLLNFDHGAIPAALVDIAAEMKLNFTEQSLLGALVFAGLTVGSPVAGYVLQRFSPKLIMMVPVWVDEFAPIESQTQWMGYVQIAVAGGAMLGYLVSGIVALFGGGLYLTWRFNFSLQAVLFVPCLFGLVVTPKKLIDVPLDQYEYGEFASLSLRLAASVVIFVLYSPRFTPFLGPLLFGATGSGLASSSLDEPDE</sequence>
<evidence type="ECO:0000256" key="6">
    <source>
        <dbReference type="SAM" id="MobiDB-lite"/>
    </source>
</evidence>
<comment type="caution">
    <text evidence="8">The sequence shown here is derived from an EMBL/GenBank/DDBJ whole genome shotgun (WGS) entry which is preliminary data.</text>
</comment>
<feature type="transmembrane region" description="Helical" evidence="7">
    <location>
        <begin position="201"/>
        <end position="223"/>
    </location>
</feature>
<evidence type="ECO:0000256" key="2">
    <source>
        <dbReference type="ARBA" id="ARBA00022448"/>
    </source>
</evidence>
<feature type="compositionally biased region" description="Low complexity" evidence="6">
    <location>
        <begin position="25"/>
        <end position="37"/>
    </location>
</feature>
<keyword evidence="5 7" id="KW-0472">Membrane</keyword>
<dbReference type="InterPro" id="IPR036259">
    <property type="entry name" value="MFS_trans_sf"/>
</dbReference>
<keyword evidence="9" id="KW-1185">Reference proteome</keyword>
<evidence type="ECO:0008006" key="10">
    <source>
        <dbReference type="Google" id="ProtNLM"/>
    </source>
</evidence>
<dbReference type="AlphaFoldDB" id="A0A7J6L0V0"/>
<feature type="transmembrane region" description="Helical" evidence="7">
    <location>
        <begin position="172"/>
        <end position="189"/>
    </location>
</feature>
<feature type="transmembrane region" description="Helical" evidence="7">
    <location>
        <begin position="141"/>
        <end position="166"/>
    </location>
</feature>
<protein>
    <recommendedName>
        <fullName evidence="10">Major facilitator superfamily (MFS) profile domain-containing protein</fullName>
    </recommendedName>
</protein>
<dbReference type="SUPFAM" id="SSF103473">
    <property type="entry name" value="MFS general substrate transporter"/>
    <property type="match status" value="1"/>
</dbReference>
<evidence type="ECO:0000313" key="8">
    <source>
        <dbReference type="EMBL" id="KAF4653078.1"/>
    </source>
</evidence>
<feature type="transmembrane region" description="Helical" evidence="7">
    <location>
        <begin position="50"/>
        <end position="68"/>
    </location>
</feature>
<organism evidence="8 9">
    <name type="scientific">Perkinsus chesapeaki</name>
    <name type="common">Clam parasite</name>
    <name type="synonym">Perkinsus andrewsi</name>
    <dbReference type="NCBI Taxonomy" id="330153"/>
    <lineage>
        <taxon>Eukaryota</taxon>
        <taxon>Sar</taxon>
        <taxon>Alveolata</taxon>
        <taxon>Perkinsozoa</taxon>
        <taxon>Perkinsea</taxon>
        <taxon>Perkinsida</taxon>
        <taxon>Perkinsidae</taxon>
        <taxon>Perkinsus</taxon>
    </lineage>
</organism>
<feature type="transmembrane region" description="Helical" evidence="7">
    <location>
        <begin position="88"/>
        <end position="108"/>
    </location>
</feature>
<dbReference type="PANTHER" id="PTHR23505">
    <property type="entry name" value="SPINSTER"/>
    <property type="match status" value="1"/>
</dbReference>
<dbReference type="PANTHER" id="PTHR23505:SF9">
    <property type="entry name" value="PROTEIN, PUTATIVE-RELATED"/>
    <property type="match status" value="1"/>
</dbReference>
<dbReference type="GO" id="GO:0016020">
    <property type="term" value="C:membrane"/>
    <property type="evidence" value="ECO:0007669"/>
    <property type="project" value="UniProtKB-SubCell"/>
</dbReference>
<proteinExistence type="predicted"/>
<dbReference type="InterPro" id="IPR044770">
    <property type="entry name" value="MFS_spinster-like"/>
</dbReference>